<dbReference type="Proteomes" id="UP001163223">
    <property type="component" value="Chromosome"/>
</dbReference>
<name>A0ACD4NVV4_9HYPH</name>
<organism evidence="1 2">
    <name type="scientific">Antarcticirhabdus aurantiaca</name>
    <dbReference type="NCBI Taxonomy" id="2606717"/>
    <lineage>
        <taxon>Bacteria</taxon>
        <taxon>Pseudomonadati</taxon>
        <taxon>Pseudomonadota</taxon>
        <taxon>Alphaproteobacteria</taxon>
        <taxon>Hyphomicrobiales</taxon>
        <taxon>Aurantimonadaceae</taxon>
        <taxon>Antarcticirhabdus</taxon>
    </lineage>
</organism>
<evidence type="ECO:0000313" key="2">
    <source>
        <dbReference type="Proteomes" id="UP001163223"/>
    </source>
</evidence>
<protein>
    <submittedName>
        <fullName evidence="1">Uncharacterized protein</fullName>
    </submittedName>
</protein>
<evidence type="ECO:0000313" key="1">
    <source>
        <dbReference type="EMBL" id="WAJ30947.1"/>
    </source>
</evidence>
<gene>
    <name evidence="1" type="ORF">OXU80_12395</name>
</gene>
<keyword evidence="2" id="KW-1185">Reference proteome</keyword>
<dbReference type="EMBL" id="CP113520">
    <property type="protein sequence ID" value="WAJ30947.1"/>
    <property type="molecule type" value="Genomic_DNA"/>
</dbReference>
<reference evidence="1" key="1">
    <citation type="submission" date="2022-11" db="EMBL/GenBank/DDBJ databases">
        <title>beta-Carotene-producing bacterium, Jeongeuplla avenae sp. nov., alleviates the salt stress of Arabidopsis seedlings.</title>
        <authorList>
            <person name="Jiang L."/>
            <person name="Lee J."/>
        </authorList>
    </citation>
    <scope>NUCLEOTIDE SEQUENCE</scope>
    <source>
        <strain evidence="1">DY_R2A_6</strain>
    </source>
</reference>
<accession>A0ACD4NVV4</accession>
<sequence>MIGMLHLIWSGTVSTAALSASELEVASISLTSRSGWCEAIVAAQIRRMRAIKFTERDWRMSEAQWLAGFARAA</sequence>
<proteinExistence type="predicted"/>